<comment type="caution">
    <text evidence="2">The sequence shown here is derived from an EMBL/GenBank/DDBJ whole genome shotgun (WGS) entry which is preliminary data.</text>
</comment>
<evidence type="ECO:0000313" key="2">
    <source>
        <dbReference type="EMBL" id="KSV57557.1"/>
    </source>
</evidence>
<dbReference type="EMBL" id="LNAM01000213">
    <property type="protein sequence ID" value="KSV57557.1"/>
    <property type="molecule type" value="Genomic_DNA"/>
</dbReference>
<feature type="region of interest" description="Disordered" evidence="1">
    <location>
        <begin position="122"/>
        <end position="143"/>
    </location>
</feature>
<accession>A0A0V8QAF0</accession>
<organism evidence="2 3">
    <name type="scientific">Acetivibrio ethanolgignens</name>
    <dbReference type="NCBI Taxonomy" id="290052"/>
    <lineage>
        <taxon>Bacteria</taxon>
        <taxon>Bacillati</taxon>
        <taxon>Bacillota</taxon>
        <taxon>Clostridia</taxon>
        <taxon>Eubacteriales</taxon>
        <taxon>Oscillospiraceae</taxon>
        <taxon>Acetivibrio</taxon>
    </lineage>
</organism>
<evidence type="ECO:0000313" key="3">
    <source>
        <dbReference type="Proteomes" id="UP000054874"/>
    </source>
</evidence>
<protein>
    <submittedName>
        <fullName evidence="2">Uncharacterized protein</fullName>
    </submittedName>
</protein>
<dbReference type="Proteomes" id="UP000054874">
    <property type="component" value="Unassembled WGS sequence"/>
</dbReference>
<evidence type="ECO:0000256" key="1">
    <source>
        <dbReference type="SAM" id="MobiDB-lite"/>
    </source>
</evidence>
<dbReference type="RefSeq" id="WP_058354198.1">
    <property type="nucleotide sequence ID" value="NZ_CABMMD010000213.1"/>
</dbReference>
<dbReference type="STRING" id="290052.ASU35_15935"/>
<dbReference type="OrthoDB" id="2086591at2"/>
<gene>
    <name evidence="2" type="ORF">ASU35_15935</name>
</gene>
<sequence>MKLRPFDSSVNEDFSMYDKLPYKKDIDLCGPDKIAMESGNVIKFFRYTLKDTYQLTGMDDLFYEKLEKHQKEQETAQSTEKNALERLADTLIPEEDIETVENPQTIAPVEGSDTAAAEVLVEETTDDTDSSAIPKEFWEDDWS</sequence>
<keyword evidence="3" id="KW-1185">Reference proteome</keyword>
<name>A0A0V8QAF0_9FIRM</name>
<dbReference type="AlphaFoldDB" id="A0A0V8QAF0"/>
<reference evidence="2 3" key="1">
    <citation type="submission" date="2015-11" db="EMBL/GenBank/DDBJ databases">
        <title>Butyribacter intestini gen. nov., sp. nov., a butyric acid-producing bacterium of the family Lachnospiraceae isolated from the human faeces.</title>
        <authorList>
            <person name="Zou Y."/>
            <person name="Xue W."/>
            <person name="Luo G."/>
            <person name="Lv M."/>
        </authorList>
    </citation>
    <scope>NUCLEOTIDE SEQUENCE [LARGE SCALE GENOMIC DNA]</scope>
    <source>
        <strain evidence="2 3">ACET-33324</strain>
    </source>
</reference>
<proteinExistence type="predicted"/>